<feature type="compositionally biased region" description="Polar residues" evidence="7">
    <location>
        <begin position="173"/>
        <end position="183"/>
    </location>
</feature>
<dbReference type="InterPro" id="IPR015495">
    <property type="entry name" value="Myb_TF_plants"/>
</dbReference>
<dbReference type="Pfam" id="PF00249">
    <property type="entry name" value="Myb_DNA-binding"/>
    <property type="match status" value="2"/>
</dbReference>
<dbReference type="InterPro" id="IPR009057">
    <property type="entry name" value="Homeodomain-like_sf"/>
</dbReference>
<feature type="domain" description="HTH myb-type" evidence="9">
    <location>
        <begin position="62"/>
        <end position="116"/>
    </location>
</feature>
<organism evidence="10 11">
    <name type="scientific">Carex littledalei</name>
    <dbReference type="NCBI Taxonomy" id="544730"/>
    <lineage>
        <taxon>Eukaryota</taxon>
        <taxon>Viridiplantae</taxon>
        <taxon>Streptophyta</taxon>
        <taxon>Embryophyta</taxon>
        <taxon>Tracheophyta</taxon>
        <taxon>Spermatophyta</taxon>
        <taxon>Magnoliopsida</taxon>
        <taxon>Liliopsida</taxon>
        <taxon>Poales</taxon>
        <taxon>Cyperaceae</taxon>
        <taxon>Cyperoideae</taxon>
        <taxon>Cariceae</taxon>
        <taxon>Carex</taxon>
        <taxon>Carex subgen. Euthyceras</taxon>
    </lineage>
</organism>
<keyword evidence="2" id="KW-0677">Repeat</keyword>
<feature type="compositionally biased region" description="Polar residues" evidence="7">
    <location>
        <begin position="130"/>
        <end position="141"/>
    </location>
</feature>
<dbReference type="EMBL" id="SWLB01000022">
    <property type="protein sequence ID" value="KAF3324245.1"/>
    <property type="molecule type" value="Genomic_DNA"/>
</dbReference>
<evidence type="ECO:0000256" key="6">
    <source>
        <dbReference type="ARBA" id="ARBA00023242"/>
    </source>
</evidence>
<dbReference type="InterPro" id="IPR001005">
    <property type="entry name" value="SANT/Myb"/>
</dbReference>
<feature type="region of interest" description="Disordered" evidence="7">
    <location>
        <begin position="165"/>
        <end position="186"/>
    </location>
</feature>
<dbReference type="Gene3D" id="1.10.10.60">
    <property type="entry name" value="Homeodomain-like"/>
    <property type="match status" value="2"/>
</dbReference>
<comment type="caution">
    <text evidence="10">The sequence shown here is derived from an EMBL/GenBank/DDBJ whole genome shotgun (WGS) entry which is preliminary data.</text>
</comment>
<evidence type="ECO:0000259" key="8">
    <source>
        <dbReference type="PROSITE" id="PS50090"/>
    </source>
</evidence>
<dbReference type="GO" id="GO:0003677">
    <property type="term" value="F:DNA binding"/>
    <property type="evidence" value="ECO:0007669"/>
    <property type="project" value="UniProtKB-KW"/>
</dbReference>
<dbReference type="CDD" id="cd00167">
    <property type="entry name" value="SANT"/>
    <property type="match status" value="2"/>
</dbReference>
<keyword evidence="4" id="KW-0238">DNA-binding</keyword>
<feature type="domain" description="Myb-like" evidence="8">
    <location>
        <begin position="9"/>
        <end position="61"/>
    </location>
</feature>
<sequence>MGRPPCCDKLGVKKGPWTPEEDLMLVSYIQEHGPGNWRSVPTNTGLMRCSKSCRLRWTNYLRPGIKRGSFTDQEERLIIHLQALLGNRWAAIASYLPERTDNDIKNYWNTHLKKKLKRLQMGEEGEGTSKRPSSNNQSMSKGQWERRLQTDIHMARQALREALSLDSDPVQPNPSQHSYLSSPVTTSQASQTAVSSSGIYASSTENIARLLEGWMTNKPKSQAEQSEESASGSTRYCINKGLVGYTESDSSEGSASFKRELATPDMSEFGSEPAQVPLSVIENWLFDESTVMVQGVGLVDMQLGDASGLF</sequence>
<dbReference type="SUPFAM" id="SSF46689">
    <property type="entry name" value="Homeodomain-like"/>
    <property type="match status" value="1"/>
</dbReference>
<name>A0A833QGV3_9POAL</name>
<feature type="region of interest" description="Disordered" evidence="7">
    <location>
        <begin position="118"/>
        <end position="144"/>
    </location>
</feature>
<keyword evidence="6" id="KW-0539">Nucleus</keyword>
<dbReference type="PANTHER" id="PTHR10641:SF1094">
    <property type="entry name" value="MYB TRANSCRIPTION FACTOR MYB30"/>
    <property type="match status" value="1"/>
</dbReference>
<comment type="subcellular location">
    <subcellularLocation>
        <location evidence="1">Nucleus</location>
    </subcellularLocation>
</comment>
<evidence type="ECO:0000256" key="4">
    <source>
        <dbReference type="ARBA" id="ARBA00023125"/>
    </source>
</evidence>
<evidence type="ECO:0000259" key="9">
    <source>
        <dbReference type="PROSITE" id="PS51294"/>
    </source>
</evidence>
<protein>
    <submittedName>
        <fullName evidence="10">Myb-related protein 306-like protein</fullName>
    </submittedName>
</protein>
<gene>
    <name evidence="10" type="ORF">FCM35_KLT11712</name>
</gene>
<dbReference type="InterPro" id="IPR017930">
    <property type="entry name" value="Myb_dom"/>
</dbReference>
<feature type="domain" description="HTH myb-type" evidence="9">
    <location>
        <begin position="9"/>
        <end position="61"/>
    </location>
</feature>
<evidence type="ECO:0000256" key="3">
    <source>
        <dbReference type="ARBA" id="ARBA00023015"/>
    </source>
</evidence>
<feature type="domain" description="Myb-like" evidence="8">
    <location>
        <begin position="62"/>
        <end position="112"/>
    </location>
</feature>
<reference evidence="10" key="1">
    <citation type="submission" date="2020-01" db="EMBL/GenBank/DDBJ databases">
        <title>Genome sequence of Kobresia littledalei, the first chromosome-level genome in the family Cyperaceae.</title>
        <authorList>
            <person name="Qu G."/>
        </authorList>
    </citation>
    <scope>NUCLEOTIDE SEQUENCE</scope>
    <source>
        <strain evidence="10">C.B.Clarke</strain>
        <tissue evidence="10">Leaf</tissue>
    </source>
</reference>
<dbReference type="PROSITE" id="PS50090">
    <property type="entry name" value="MYB_LIKE"/>
    <property type="match status" value="2"/>
</dbReference>
<dbReference type="Proteomes" id="UP000623129">
    <property type="component" value="Unassembled WGS sequence"/>
</dbReference>
<accession>A0A833QGV3</accession>
<evidence type="ECO:0000256" key="1">
    <source>
        <dbReference type="ARBA" id="ARBA00004123"/>
    </source>
</evidence>
<dbReference type="SMART" id="SM00717">
    <property type="entry name" value="SANT"/>
    <property type="match status" value="2"/>
</dbReference>
<proteinExistence type="predicted"/>
<keyword evidence="11" id="KW-1185">Reference proteome</keyword>
<dbReference type="GO" id="GO:0005634">
    <property type="term" value="C:nucleus"/>
    <property type="evidence" value="ECO:0007669"/>
    <property type="project" value="UniProtKB-SubCell"/>
</dbReference>
<keyword evidence="3" id="KW-0805">Transcription regulation</keyword>
<evidence type="ECO:0000256" key="7">
    <source>
        <dbReference type="SAM" id="MobiDB-lite"/>
    </source>
</evidence>
<dbReference type="GO" id="GO:0009733">
    <property type="term" value="P:response to auxin"/>
    <property type="evidence" value="ECO:0007669"/>
    <property type="project" value="TreeGrafter"/>
</dbReference>
<evidence type="ECO:0000313" key="11">
    <source>
        <dbReference type="Proteomes" id="UP000623129"/>
    </source>
</evidence>
<dbReference type="PANTHER" id="PTHR10641">
    <property type="entry name" value="MYB FAMILY TRANSCRIPTION FACTOR"/>
    <property type="match status" value="1"/>
</dbReference>
<keyword evidence="5" id="KW-0804">Transcription</keyword>
<dbReference type="FunFam" id="1.10.10.60:FF:000575">
    <property type="entry name" value="Transcription factor MYB30"/>
    <property type="match status" value="1"/>
</dbReference>
<dbReference type="FunFam" id="1.10.10.60:FF:000001">
    <property type="entry name" value="MYB-related transcription factor"/>
    <property type="match status" value="1"/>
</dbReference>
<dbReference type="OrthoDB" id="2143914at2759"/>
<evidence type="ECO:0000256" key="5">
    <source>
        <dbReference type="ARBA" id="ARBA00023163"/>
    </source>
</evidence>
<dbReference type="PROSITE" id="PS51294">
    <property type="entry name" value="HTH_MYB"/>
    <property type="match status" value="2"/>
</dbReference>
<dbReference type="AlphaFoldDB" id="A0A833QGV3"/>
<evidence type="ECO:0000256" key="2">
    <source>
        <dbReference type="ARBA" id="ARBA00022737"/>
    </source>
</evidence>
<evidence type="ECO:0000313" key="10">
    <source>
        <dbReference type="EMBL" id="KAF3324245.1"/>
    </source>
</evidence>